<feature type="domain" description="HTH cro/C1-type" evidence="1">
    <location>
        <begin position="7"/>
        <end position="61"/>
    </location>
</feature>
<gene>
    <name evidence="2" type="ORF">GX523_10650</name>
</gene>
<sequence length="75" mass="8581">MNFSDQVKSTLNHLGVSPAELARKMGYTPQYISDLLSEKRRWNEDTMAKACQALGIKIAFIELERREVSETFTQS</sequence>
<dbReference type="GO" id="GO:0003677">
    <property type="term" value="F:DNA binding"/>
    <property type="evidence" value="ECO:0007669"/>
    <property type="project" value="InterPro"/>
</dbReference>
<proteinExistence type="predicted"/>
<dbReference type="InterPro" id="IPR001387">
    <property type="entry name" value="Cro/C1-type_HTH"/>
</dbReference>
<dbReference type="SUPFAM" id="SSF47413">
    <property type="entry name" value="lambda repressor-like DNA-binding domains"/>
    <property type="match status" value="1"/>
</dbReference>
<evidence type="ECO:0000313" key="3">
    <source>
        <dbReference type="Proteomes" id="UP000553059"/>
    </source>
</evidence>
<dbReference type="Gene3D" id="1.10.260.40">
    <property type="entry name" value="lambda repressor-like DNA-binding domains"/>
    <property type="match status" value="1"/>
</dbReference>
<dbReference type="EMBL" id="DUTF01000241">
    <property type="protein sequence ID" value="HHY27180.1"/>
    <property type="molecule type" value="Genomic_DNA"/>
</dbReference>
<dbReference type="CDD" id="cd00093">
    <property type="entry name" value="HTH_XRE"/>
    <property type="match status" value="1"/>
</dbReference>
<accession>A0A7C7DAI2</accession>
<organism evidence="2 3">
    <name type="scientific">Desulfitobacterium dehalogenans</name>
    <dbReference type="NCBI Taxonomy" id="36854"/>
    <lineage>
        <taxon>Bacteria</taxon>
        <taxon>Bacillati</taxon>
        <taxon>Bacillota</taxon>
        <taxon>Clostridia</taxon>
        <taxon>Eubacteriales</taxon>
        <taxon>Desulfitobacteriaceae</taxon>
        <taxon>Desulfitobacterium</taxon>
    </lineage>
</organism>
<reference evidence="2 3" key="1">
    <citation type="journal article" date="2020" name="Biotechnol. Biofuels">
        <title>New insights from the biogas microbiome by comprehensive genome-resolved metagenomics of nearly 1600 species originating from multiple anaerobic digesters.</title>
        <authorList>
            <person name="Campanaro S."/>
            <person name="Treu L."/>
            <person name="Rodriguez-R L.M."/>
            <person name="Kovalovszki A."/>
            <person name="Ziels R.M."/>
            <person name="Maus I."/>
            <person name="Zhu X."/>
            <person name="Kougias P.G."/>
            <person name="Basile A."/>
            <person name="Luo G."/>
            <person name="Schluter A."/>
            <person name="Konstantinidis K.T."/>
            <person name="Angelidaki I."/>
        </authorList>
    </citation>
    <scope>NUCLEOTIDE SEQUENCE [LARGE SCALE GENOMIC DNA]</scope>
    <source>
        <strain evidence="2">AS05jafATM_4</strain>
    </source>
</reference>
<dbReference type="Proteomes" id="UP000553059">
    <property type="component" value="Unassembled WGS sequence"/>
</dbReference>
<dbReference type="SMART" id="SM00530">
    <property type="entry name" value="HTH_XRE"/>
    <property type="match status" value="1"/>
</dbReference>
<protein>
    <submittedName>
        <fullName evidence="2">Helix-turn-helix transcriptional regulator</fullName>
    </submittedName>
</protein>
<dbReference type="PROSITE" id="PS50943">
    <property type="entry name" value="HTH_CROC1"/>
    <property type="match status" value="1"/>
</dbReference>
<evidence type="ECO:0000313" key="2">
    <source>
        <dbReference type="EMBL" id="HHY27180.1"/>
    </source>
</evidence>
<name>A0A7C7DAI2_9FIRM</name>
<dbReference type="Pfam" id="PF01381">
    <property type="entry name" value="HTH_3"/>
    <property type="match status" value="1"/>
</dbReference>
<comment type="caution">
    <text evidence="2">The sequence shown here is derived from an EMBL/GenBank/DDBJ whole genome shotgun (WGS) entry which is preliminary data.</text>
</comment>
<dbReference type="AlphaFoldDB" id="A0A7C7DAI2"/>
<dbReference type="InterPro" id="IPR010982">
    <property type="entry name" value="Lambda_DNA-bd_dom_sf"/>
</dbReference>
<evidence type="ECO:0000259" key="1">
    <source>
        <dbReference type="PROSITE" id="PS50943"/>
    </source>
</evidence>